<accession>A0A6C0IWT9</accession>
<evidence type="ECO:0000313" key="1">
    <source>
        <dbReference type="EMBL" id="QHT97748.1"/>
    </source>
</evidence>
<organism evidence="1">
    <name type="scientific">viral metagenome</name>
    <dbReference type="NCBI Taxonomy" id="1070528"/>
    <lineage>
        <taxon>unclassified sequences</taxon>
        <taxon>metagenomes</taxon>
        <taxon>organismal metagenomes</taxon>
    </lineage>
</organism>
<proteinExistence type="predicted"/>
<dbReference type="EMBL" id="MN740283">
    <property type="protein sequence ID" value="QHT97748.1"/>
    <property type="molecule type" value="Genomic_DNA"/>
</dbReference>
<dbReference type="AlphaFoldDB" id="A0A6C0IWT9"/>
<sequence>MEVLYSACYGGFNFSQRFFSNFSGDILTCFRQSKVKTRLRSRS</sequence>
<name>A0A6C0IWT9_9ZZZZ</name>
<protein>
    <submittedName>
        <fullName evidence="1">Uncharacterized protein</fullName>
    </submittedName>
</protein>
<reference evidence="1" key="1">
    <citation type="journal article" date="2020" name="Nature">
        <title>Giant virus diversity and host interactions through global metagenomics.</title>
        <authorList>
            <person name="Schulz F."/>
            <person name="Roux S."/>
            <person name="Paez-Espino D."/>
            <person name="Jungbluth S."/>
            <person name="Walsh D.A."/>
            <person name="Denef V.J."/>
            <person name="McMahon K.D."/>
            <person name="Konstantinidis K.T."/>
            <person name="Eloe-Fadrosh E.A."/>
            <person name="Kyrpides N.C."/>
            <person name="Woyke T."/>
        </authorList>
    </citation>
    <scope>NUCLEOTIDE SEQUENCE</scope>
    <source>
        <strain evidence="1">GVMAG-M-3300025572-1</strain>
    </source>
</reference>